<evidence type="ECO:0000256" key="1">
    <source>
        <dbReference type="ARBA" id="ARBA00007277"/>
    </source>
</evidence>
<dbReference type="RefSeq" id="WP_083220464.1">
    <property type="nucleotide sequence ID" value="NZ_MARB01000001.1"/>
</dbReference>
<dbReference type="InterPro" id="IPR030395">
    <property type="entry name" value="GP_PDE_dom"/>
</dbReference>
<evidence type="ECO:0000313" key="8">
    <source>
        <dbReference type="EMBL" id="ODJ89609.1"/>
    </source>
</evidence>
<comment type="similarity">
    <text evidence="1">Belongs to the glycerophosphoryl diester phosphodiesterase family.</text>
</comment>
<dbReference type="GO" id="GO:0006629">
    <property type="term" value="P:lipid metabolic process"/>
    <property type="evidence" value="ECO:0007669"/>
    <property type="project" value="InterPro"/>
</dbReference>
<evidence type="ECO:0000313" key="9">
    <source>
        <dbReference type="Proteomes" id="UP000094769"/>
    </source>
</evidence>
<dbReference type="SUPFAM" id="SSF51695">
    <property type="entry name" value="PLC-like phosphodiesterases"/>
    <property type="match status" value="1"/>
</dbReference>
<dbReference type="Proteomes" id="UP000094769">
    <property type="component" value="Unassembled WGS sequence"/>
</dbReference>
<keyword evidence="5 8" id="KW-0378">Hydrolase</keyword>
<dbReference type="AlphaFoldDB" id="A0A7Z0VPW6"/>
<keyword evidence="9" id="KW-1185">Reference proteome</keyword>
<dbReference type="InterPro" id="IPR017946">
    <property type="entry name" value="PLC-like_Pdiesterase_TIM-brl"/>
</dbReference>
<dbReference type="GO" id="GO:0008889">
    <property type="term" value="F:glycerophosphodiester phosphodiesterase activity"/>
    <property type="evidence" value="ECO:0007669"/>
    <property type="project" value="UniProtKB-EC"/>
</dbReference>
<proteinExistence type="inferred from homology"/>
<dbReference type="PANTHER" id="PTHR43620">
    <property type="entry name" value="GLYCEROPHOSPHORYL DIESTER PHOSPHODIESTERASE"/>
    <property type="match status" value="1"/>
</dbReference>
<evidence type="ECO:0000256" key="4">
    <source>
        <dbReference type="ARBA" id="ARBA00022798"/>
    </source>
</evidence>
<dbReference type="PANTHER" id="PTHR43620:SF7">
    <property type="entry name" value="GLYCEROPHOSPHODIESTER PHOSPHODIESTERASE GDPD5-RELATED"/>
    <property type="match status" value="1"/>
</dbReference>
<protein>
    <recommendedName>
        <fullName evidence="2">glycerophosphodiester phosphodiesterase</fullName>
        <ecNumber evidence="2">3.1.4.46</ecNumber>
    </recommendedName>
</protein>
<comment type="caution">
    <text evidence="8">The sequence shown here is derived from an EMBL/GenBank/DDBJ whole genome shotgun (WGS) entry which is preliminary data.</text>
</comment>
<evidence type="ECO:0000256" key="3">
    <source>
        <dbReference type="ARBA" id="ARBA00022729"/>
    </source>
</evidence>
<keyword evidence="4" id="KW-0319">Glycerol metabolism</keyword>
<name>A0A7Z0VPW6_9GAMM</name>
<evidence type="ECO:0000256" key="5">
    <source>
        <dbReference type="ARBA" id="ARBA00022801"/>
    </source>
</evidence>
<evidence type="ECO:0000256" key="6">
    <source>
        <dbReference type="ARBA" id="ARBA00047512"/>
    </source>
</evidence>
<organism evidence="8 9">
    <name type="scientific">Candidatus Thiodiazotropha endolucinida</name>
    <dbReference type="NCBI Taxonomy" id="1655433"/>
    <lineage>
        <taxon>Bacteria</taxon>
        <taxon>Pseudomonadati</taxon>
        <taxon>Pseudomonadota</taxon>
        <taxon>Gammaproteobacteria</taxon>
        <taxon>Chromatiales</taxon>
        <taxon>Sedimenticolaceae</taxon>
        <taxon>Candidatus Thiodiazotropha</taxon>
    </lineage>
</organism>
<accession>A0A7Z0VPW6</accession>
<dbReference type="GO" id="GO:0042597">
    <property type="term" value="C:periplasmic space"/>
    <property type="evidence" value="ECO:0007669"/>
    <property type="project" value="TreeGrafter"/>
</dbReference>
<keyword evidence="3" id="KW-0732">Signal</keyword>
<dbReference type="Gene3D" id="3.20.20.190">
    <property type="entry name" value="Phosphatidylinositol (PI) phosphodiesterase"/>
    <property type="match status" value="1"/>
</dbReference>
<evidence type="ECO:0000256" key="2">
    <source>
        <dbReference type="ARBA" id="ARBA00012247"/>
    </source>
</evidence>
<feature type="domain" description="GP-PDE" evidence="7">
    <location>
        <begin position="24"/>
        <end position="311"/>
    </location>
</feature>
<reference evidence="8 9" key="1">
    <citation type="submission" date="2016-06" db="EMBL/GenBank/DDBJ databases">
        <title>Genome sequence of endosymbiont of Candidatus Endolucinida thiodiazotropha.</title>
        <authorList>
            <person name="Poehlein A."/>
            <person name="Koenig S."/>
            <person name="Heiden S.E."/>
            <person name="Thuermer A."/>
            <person name="Voget S."/>
            <person name="Daniel R."/>
            <person name="Markert S."/>
            <person name="Gros O."/>
            <person name="Schweder T."/>
        </authorList>
    </citation>
    <scope>NUCLEOTIDE SEQUENCE [LARGE SCALE GENOMIC DNA]</scope>
    <source>
        <strain evidence="8 9">COS</strain>
    </source>
</reference>
<dbReference type="EC" id="3.1.4.46" evidence="2"/>
<dbReference type="Pfam" id="PF03009">
    <property type="entry name" value="GDPD"/>
    <property type="match status" value="1"/>
</dbReference>
<comment type="catalytic activity">
    <reaction evidence="6">
        <text>a sn-glycero-3-phosphodiester + H2O = an alcohol + sn-glycerol 3-phosphate + H(+)</text>
        <dbReference type="Rhea" id="RHEA:12969"/>
        <dbReference type="ChEBI" id="CHEBI:15377"/>
        <dbReference type="ChEBI" id="CHEBI:15378"/>
        <dbReference type="ChEBI" id="CHEBI:30879"/>
        <dbReference type="ChEBI" id="CHEBI:57597"/>
        <dbReference type="ChEBI" id="CHEBI:83408"/>
        <dbReference type="EC" id="3.1.4.46"/>
    </reaction>
</comment>
<dbReference type="OrthoDB" id="9795622at2"/>
<dbReference type="GO" id="GO:0006071">
    <property type="term" value="P:glycerol metabolic process"/>
    <property type="evidence" value="ECO:0007669"/>
    <property type="project" value="UniProtKB-KW"/>
</dbReference>
<dbReference type="EMBL" id="MARB01000001">
    <property type="protein sequence ID" value="ODJ89609.1"/>
    <property type="molecule type" value="Genomic_DNA"/>
</dbReference>
<gene>
    <name evidence="8" type="primary">glpQ</name>
    <name evidence="8" type="ORF">CODIS_01690</name>
</gene>
<dbReference type="PROSITE" id="PS51704">
    <property type="entry name" value="GP_PDE"/>
    <property type="match status" value="1"/>
</dbReference>
<sequence length="412" mass="46664">MTLSTQDSDTRTTRRNVNTAADGPLVIGHRGACGYLPEHTLASYRLAIEMGVDFIEPDLVLTRDHRLIARHDNELSLTTDVAQHPEFADRYTIKRVDGVQREGWFCEDFELSEIKTLGIRWSDSDSREWRELNEAELGIPTFEEVIALVRQEELPHGLKIGIYPETKYPTYYAFEGGYLDGSPIHQSISRILIEVLQREAFTAKDRVFIQSFEIANLIELHDRIMPSYNLALPLIQLFGDIKGELTLPEGDFSRPYDLVYHHNREDDLERYYGDLTSIAAVVSQLNYQLLTSPVAIDWMANRYASGIATWLGSLKPTLSIYNIDSEGSDTTGYIDSVDGSAVPAYIEHALNRGMHVHVFPLCEHSSTPQTGDGTWREGLKSEAIHLFNQGVDGIFFNLPDIGVEAKRRFLLR</sequence>
<evidence type="ECO:0000259" key="7">
    <source>
        <dbReference type="PROSITE" id="PS51704"/>
    </source>
</evidence>